<dbReference type="SUPFAM" id="SSF54762">
    <property type="entry name" value="Signal recognition particle alu RNA binding heterodimer, SRP9/14"/>
    <property type="match status" value="1"/>
</dbReference>
<dbReference type="Gramene" id="GBG79987">
    <property type="protein sequence ID" value="GBG79987"/>
    <property type="gene ID" value="CBR_g30248"/>
</dbReference>
<evidence type="ECO:0000256" key="2">
    <source>
        <dbReference type="ARBA" id="ARBA00010349"/>
    </source>
</evidence>
<keyword evidence="4 7" id="KW-0694">RNA-binding</keyword>
<organism evidence="9 10">
    <name type="scientific">Chara braunii</name>
    <name type="common">Braun's stonewort</name>
    <dbReference type="NCBI Taxonomy" id="69332"/>
    <lineage>
        <taxon>Eukaryota</taxon>
        <taxon>Viridiplantae</taxon>
        <taxon>Streptophyta</taxon>
        <taxon>Charophyceae</taxon>
        <taxon>Charales</taxon>
        <taxon>Characeae</taxon>
        <taxon>Chara</taxon>
    </lineage>
</organism>
<dbReference type="Gene3D" id="3.30.720.10">
    <property type="entry name" value="Signal recognition particle alu RNA binding heterodimer, srp9/1"/>
    <property type="match status" value="1"/>
</dbReference>
<evidence type="ECO:0000256" key="6">
    <source>
        <dbReference type="ARBA" id="ARBA00023274"/>
    </source>
</evidence>
<sequence length="118" mass="13009">MVLLEPDPFLNELTKLYERNKQSGTVWVTLKHSPCKRVNKAQKKDLLDEDCKCLVRATDGKRKISTTLSPKEHIRFQTAYATLLKAHLDNLKKKEKAHKKKPGGGAASSSGAAHGGAS</sequence>
<accession>A0A388LCD2</accession>
<dbReference type="InterPro" id="IPR003210">
    <property type="entry name" value="Signal_recog_particle_SRP14"/>
</dbReference>
<feature type="compositionally biased region" description="Basic residues" evidence="8">
    <location>
        <begin position="93"/>
        <end position="102"/>
    </location>
</feature>
<feature type="region of interest" description="Disordered" evidence="8">
    <location>
        <begin position="91"/>
        <end position="118"/>
    </location>
</feature>
<keyword evidence="3 7" id="KW-0963">Cytoplasm</keyword>
<evidence type="ECO:0000256" key="7">
    <source>
        <dbReference type="RuleBase" id="RU368100"/>
    </source>
</evidence>
<dbReference type="OrthoDB" id="19209at2759"/>
<protein>
    <recommendedName>
        <fullName evidence="7">Signal recognition particle 14 kDa protein</fullName>
        <shortName evidence="7">SRP14</shortName>
    </recommendedName>
</protein>
<name>A0A388LCD2_CHABU</name>
<dbReference type="FunFam" id="3.30.720.10:FF:000003">
    <property type="entry name" value="Signal recognition particle 14"/>
    <property type="match status" value="1"/>
</dbReference>
<comment type="caution">
    <text evidence="9">The sequence shown here is derived from an EMBL/GenBank/DDBJ whole genome shotgun (WGS) entry which is preliminary data.</text>
</comment>
<gene>
    <name evidence="9" type="ORF">CBR_g30248</name>
</gene>
<dbReference type="InterPro" id="IPR009018">
    <property type="entry name" value="Signal_recog_particle_SRP9/14"/>
</dbReference>
<comment type="subcellular location">
    <subcellularLocation>
        <location evidence="1 7">Cytoplasm</location>
    </subcellularLocation>
</comment>
<keyword evidence="5 7" id="KW-0733">Signal recognition particle</keyword>
<dbReference type="OMA" id="RFNGHNK"/>
<dbReference type="GO" id="GO:0006614">
    <property type="term" value="P:SRP-dependent cotranslational protein targeting to membrane"/>
    <property type="evidence" value="ECO:0007669"/>
    <property type="project" value="UniProtKB-UniRule"/>
</dbReference>
<dbReference type="Proteomes" id="UP000265515">
    <property type="component" value="Unassembled WGS sequence"/>
</dbReference>
<dbReference type="EMBL" id="BFEA01000333">
    <property type="protein sequence ID" value="GBG79987.1"/>
    <property type="molecule type" value="Genomic_DNA"/>
</dbReference>
<proteinExistence type="inferred from homology"/>
<evidence type="ECO:0000256" key="5">
    <source>
        <dbReference type="ARBA" id="ARBA00023135"/>
    </source>
</evidence>
<evidence type="ECO:0000313" key="9">
    <source>
        <dbReference type="EMBL" id="GBG79987.1"/>
    </source>
</evidence>
<evidence type="ECO:0000256" key="4">
    <source>
        <dbReference type="ARBA" id="ARBA00022884"/>
    </source>
</evidence>
<evidence type="ECO:0000313" key="10">
    <source>
        <dbReference type="Proteomes" id="UP000265515"/>
    </source>
</evidence>
<evidence type="ECO:0000256" key="3">
    <source>
        <dbReference type="ARBA" id="ARBA00022490"/>
    </source>
</evidence>
<keyword evidence="6 7" id="KW-0687">Ribonucleoprotein</keyword>
<comment type="function">
    <text evidence="7">Component of the signal recognition particle (SRP) complex, a ribonucleoprotein complex that mediates the cotranslational targeting of secretory and membrane proteins to the endoplasmic reticulum (ER). SRP9 together with SRP14 and the Alu portion of the SRP RNA, constitutes the elongation arrest domain of SRP. The complex of SRP9 and SRP14 is required for SRP RNA binding.</text>
</comment>
<evidence type="ECO:0000256" key="1">
    <source>
        <dbReference type="ARBA" id="ARBA00004496"/>
    </source>
</evidence>
<dbReference type="STRING" id="69332.A0A388LCD2"/>
<dbReference type="Pfam" id="PF02290">
    <property type="entry name" value="SRP14"/>
    <property type="match status" value="1"/>
</dbReference>
<dbReference type="PANTHER" id="PTHR12013">
    <property type="entry name" value="SIGNAL RECOGNITION PARTICLE 14 KD PROTEIN"/>
    <property type="match status" value="1"/>
</dbReference>
<reference evidence="9 10" key="1">
    <citation type="journal article" date="2018" name="Cell">
        <title>The Chara Genome: Secondary Complexity and Implications for Plant Terrestrialization.</title>
        <authorList>
            <person name="Nishiyama T."/>
            <person name="Sakayama H."/>
            <person name="Vries J.D."/>
            <person name="Buschmann H."/>
            <person name="Saint-Marcoux D."/>
            <person name="Ullrich K.K."/>
            <person name="Haas F.B."/>
            <person name="Vanderstraeten L."/>
            <person name="Becker D."/>
            <person name="Lang D."/>
            <person name="Vosolsobe S."/>
            <person name="Rombauts S."/>
            <person name="Wilhelmsson P.K.I."/>
            <person name="Janitza P."/>
            <person name="Kern R."/>
            <person name="Heyl A."/>
            <person name="Rumpler F."/>
            <person name="Villalobos L.I.A.C."/>
            <person name="Clay J.M."/>
            <person name="Skokan R."/>
            <person name="Toyoda A."/>
            <person name="Suzuki Y."/>
            <person name="Kagoshima H."/>
            <person name="Schijlen E."/>
            <person name="Tajeshwar N."/>
            <person name="Catarino B."/>
            <person name="Hetherington A.J."/>
            <person name="Saltykova A."/>
            <person name="Bonnot C."/>
            <person name="Breuninger H."/>
            <person name="Symeonidi A."/>
            <person name="Radhakrishnan G.V."/>
            <person name="Van Nieuwerburgh F."/>
            <person name="Deforce D."/>
            <person name="Chang C."/>
            <person name="Karol K.G."/>
            <person name="Hedrich R."/>
            <person name="Ulvskov P."/>
            <person name="Glockner G."/>
            <person name="Delwiche C.F."/>
            <person name="Petrasek J."/>
            <person name="Van de Peer Y."/>
            <person name="Friml J."/>
            <person name="Beilby M."/>
            <person name="Dolan L."/>
            <person name="Kohara Y."/>
            <person name="Sugano S."/>
            <person name="Fujiyama A."/>
            <person name="Delaux P.-M."/>
            <person name="Quint M."/>
            <person name="TheiBen G."/>
            <person name="Hagemann M."/>
            <person name="Harholt J."/>
            <person name="Dunand C."/>
            <person name="Zachgo S."/>
            <person name="Langdale J."/>
            <person name="Maumus F."/>
            <person name="Straeten D.V.D."/>
            <person name="Gould S.B."/>
            <person name="Rensing S.A."/>
        </authorList>
    </citation>
    <scope>NUCLEOTIDE SEQUENCE [LARGE SCALE GENOMIC DNA]</scope>
    <source>
        <strain evidence="9 10">S276</strain>
    </source>
</reference>
<dbReference type="AlphaFoldDB" id="A0A388LCD2"/>
<dbReference type="GO" id="GO:0005786">
    <property type="term" value="C:signal recognition particle, endoplasmic reticulum targeting"/>
    <property type="evidence" value="ECO:0007669"/>
    <property type="project" value="UniProtKB-UniRule"/>
</dbReference>
<dbReference type="GO" id="GO:0008312">
    <property type="term" value="F:7S RNA binding"/>
    <property type="evidence" value="ECO:0007669"/>
    <property type="project" value="UniProtKB-UniRule"/>
</dbReference>
<comment type="similarity">
    <text evidence="2 7">Belongs to the SRP14 family.</text>
</comment>
<dbReference type="GO" id="GO:0030942">
    <property type="term" value="F:endoplasmic reticulum signal peptide binding"/>
    <property type="evidence" value="ECO:0007669"/>
    <property type="project" value="UniProtKB-UniRule"/>
</dbReference>
<keyword evidence="10" id="KW-1185">Reference proteome</keyword>
<comment type="subunit">
    <text evidence="7">Heterodimer with SRP9; binds RNA as heterodimer. Component of a signal recognition particle (SRP) complex that consists of a 7SL RNA molecule of 300 nucleotides and six protein subunits: SRP72, SRP68, SRP54, SRP19, SRP14 and SRP9.</text>
</comment>
<evidence type="ECO:0000256" key="8">
    <source>
        <dbReference type="SAM" id="MobiDB-lite"/>
    </source>
</evidence>